<comment type="caution">
    <text evidence="2">The sequence shown here is derived from an EMBL/GenBank/DDBJ whole genome shotgun (WGS) entry which is preliminary data.</text>
</comment>
<proteinExistence type="predicted"/>
<feature type="region of interest" description="Disordered" evidence="1">
    <location>
        <begin position="80"/>
        <end position="106"/>
    </location>
</feature>
<gene>
    <name evidence="2" type="ORF">KQX54_012995</name>
</gene>
<dbReference type="AlphaFoldDB" id="A0AAV7IH85"/>
<reference evidence="2 3" key="1">
    <citation type="journal article" date="2021" name="J. Hered.">
        <title>A chromosome-level genome assembly of the parasitoid wasp, Cotesia glomerata (Hymenoptera: Braconidae).</title>
        <authorList>
            <person name="Pinto B.J."/>
            <person name="Weis J.J."/>
            <person name="Gamble T."/>
            <person name="Ode P.J."/>
            <person name="Paul R."/>
            <person name="Zaspel J.M."/>
        </authorList>
    </citation>
    <scope>NUCLEOTIDE SEQUENCE [LARGE SCALE GENOMIC DNA]</scope>
    <source>
        <strain evidence="2">CgM1</strain>
    </source>
</reference>
<dbReference type="Proteomes" id="UP000826195">
    <property type="component" value="Unassembled WGS sequence"/>
</dbReference>
<sequence>MSRNSTDIPAKFHSYDKLNKWETCPAKLWLSTSPHKKNLQVDHFKDKHNHPPTIVGKDGPVKHRQLLLEDVIKLYKKFQAQKSGPVKKSTESRRKSDYELQRSGHKSTDKYVSMQPVIVLRRVNDPKDIEFIKFTSFLESLRPKVDVEKSAYIAVNTLMNAKTKS</sequence>
<evidence type="ECO:0000313" key="3">
    <source>
        <dbReference type="Proteomes" id="UP000826195"/>
    </source>
</evidence>
<protein>
    <submittedName>
        <fullName evidence="2">Uncharacterized protein</fullName>
    </submittedName>
</protein>
<organism evidence="2 3">
    <name type="scientific">Cotesia glomerata</name>
    <name type="common">Lepidopteran parasitic wasp</name>
    <name type="synonym">Apanteles glomeratus</name>
    <dbReference type="NCBI Taxonomy" id="32391"/>
    <lineage>
        <taxon>Eukaryota</taxon>
        <taxon>Metazoa</taxon>
        <taxon>Ecdysozoa</taxon>
        <taxon>Arthropoda</taxon>
        <taxon>Hexapoda</taxon>
        <taxon>Insecta</taxon>
        <taxon>Pterygota</taxon>
        <taxon>Neoptera</taxon>
        <taxon>Endopterygota</taxon>
        <taxon>Hymenoptera</taxon>
        <taxon>Apocrita</taxon>
        <taxon>Ichneumonoidea</taxon>
        <taxon>Braconidae</taxon>
        <taxon>Microgastrinae</taxon>
        <taxon>Cotesia</taxon>
    </lineage>
</organism>
<dbReference type="EMBL" id="JAHXZJ010001492">
    <property type="protein sequence ID" value="KAH0552589.1"/>
    <property type="molecule type" value="Genomic_DNA"/>
</dbReference>
<accession>A0AAV7IH85</accession>
<feature type="compositionally biased region" description="Basic and acidic residues" evidence="1">
    <location>
        <begin position="88"/>
        <end position="106"/>
    </location>
</feature>
<evidence type="ECO:0000313" key="2">
    <source>
        <dbReference type="EMBL" id="KAH0552589.1"/>
    </source>
</evidence>
<keyword evidence="3" id="KW-1185">Reference proteome</keyword>
<evidence type="ECO:0000256" key="1">
    <source>
        <dbReference type="SAM" id="MobiDB-lite"/>
    </source>
</evidence>
<name>A0AAV7IH85_COTGL</name>